<protein>
    <submittedName>
        <fullName evidence="2">Major outer membrane protein</fullName>
    </submittedName>
</protein>
<evidence type="ECO:0000256" key="1">
    <source>
        <dbReference type="SAM" id="SignalP"/>
    </source>
</evidence>
<evidence type="ECO:0000313" key="2">
    <source>
        <dbReference type="EMBL" id="MDO2409810.1"/>
    </source>
</evidence>
<dbReference type="InterPro" id="IPR008439">
    <property type="entry name" value="Campylo_MOMP"/>
</dbReference>
<reference evidence="2 3" key="1">
    <citation type="submission" date="2023-06" db="EMBL/GenBank/DDBJ databases">
        <title>Campylobacter magnum sp. nov., isolated from cecal contents of domestic pigs (Sus scrofa domesticus).</title>
        <authorList>
            <person name="Papic B."/>
            <person name="Gruntar I."/>
        </authorList>
    </citation>
    <scope>NUCLEOTIDE SEQUENCE [LARGE SCALE GENOMIC DNA]</scope>
    <source>
        <strain evidence="3">34484-21</strain>
    </source>
</reference>
<sequence length="418" mass="46010">MKLFKLSLAAVVAAGALSSVSAAPLEEAIKDIDVSGFGRYRFQSTDTKPAVGQKTHDTYHRFTLDVNFKATLDDNFFAVIGLRYDSADIVGSHNRANSGIANTHGGLSGINGGWGGQGRDSFSVRQYYVGFTAIPYTTVLFGRQPAGTFFTDDIVATGLKVAVNPVEGLTLAGLYYTNFEEDGDLGMVPFNINEPNGAFIHQKNLWGVAAIYQNEFLDLQAWYAGLNKVANLFAISAGANYAINDDVSVRGKAQWAHTNLTGRFKDNYGRTALNDGLVANSNFFGFDLGASFYGFDLDAGYLTYGKKDQISVHTLEDAGSLIKPGEELINYTSFSGKHKVWFGKAKYTYDAYSIGVDYVHDKVKNTGGNLKANEWVVRAGYKYNDKLSFNAWYSMVTEKQDGVKDKSNRFRFDARYNF</sequence>
<keyword evidence="1" id="KW-0732">Signal</keyword>
<accession>A0ABT8T989</accession>
<name>A0ABT8T989_9BACT</name>
<dbReference type="Pfam" id="PF05538">
    <property type="entry name" value="Campylo_MOMP"/>
    <property type="match status" value="1"/>
</dbReference>
<dbReference type="Proteomes" id="UP001171111">
    <property type="component" value="Unassembled WGS sequence"/>
</dbReference>
<dbReference type="EMBL" id="JAULJQ010000007">
    <property type="protein sequence ID" value="MDO2409810.1"/>
    <property type="molecule type" value="Genomic_DNA"/>
</dbReference>
<dbReference type="SUPFAM" id="SSF56935">
    <property type="entry name" value="Porins"/>
    <property type="match status" value="1"/>
</dbReference>
<feature type="chain" id="PRO_5045487482" evidence="1">
    <location>
        <begin position="23"/>
        <end position="418"/>
    </location>
</feature>
<dbReference type="Gene3D" id="2.40.160.10">
    <property type="entry name" value="Porin"/>
    <property type="match status" value="1"/>
</dbReference>
<dbReference type="RefSeq" id="WP_302244588.1">
    <property type="nucleotide sequence ID" value="NZ_JAULJQ010000007.1"/>
</dbReference>
<gene>
    <name evidence="2" type="ORF">Q2362_06825</name>
</gene>
<dbReference type="InterPro" id="IPR023614">
    <property type="entry name" value="Porin_dom_sf"/>
</dbReference>
<feature type="signal peptide" evidence="1">
    <location>
        <begin position="1"/>
        <end position="22"/>
    </location>
</feature>
<keyword evidence="3" id="KW-1185">Reference proteome</keyword>
<comment type="caution">
    <text evidence="2">The sequence shown here is derived from an EMBL/GenBank/DDBJ whole genome shotgun (WGS) entry which is preliminary data.</text>
</comment>
<organism evidence="2 3">
    <name type="scientific">Campylobacter magnus</name>
    <dbReference type="NCBI Taxonomy" id="3026462"/>
    <lineage>
        <taxon>Bacteria</taxon>
        <taxon>Pseudomonadati</taxon>
        <taxon>Campylobacterota</taxon>
        <taxon>Epsilonproteobacteria</taxon>
        <taxon>Campylobacterales</taxon>
        <taxon>Campylobacteraceae</taxon>
        <taxon>Campylobacter</taxon>
    </lineage>
</organism>
<proteinExistence type="predicted"/>
<evidence type="ECO:0000313" key="3">
    <source>
        <dbReference type="Proteomes" id="UP001171111"/>
    </source>
</evidence>